<dbReference type="HAMAP" id="MF_00412">
    <property type="entry name" value="ProA"/>
    <property type="match status" value="1"/>
</dbReference>
<dbReference type="Pfam" id="PF00171">
    <property type="entry name" value="Aldedh"/>
    <property type="match status" value="1"/>
</dbReference>
<keyword evidence="5 7" id="KW-0560">Oxidoreductase</keyword>
<dbReference type="InterPro" id="IPR015590">
    <property type="entry name" value="Aldehyde_DH_dom"/>
</dbReference>
<dbReference type="GO" id="GO:0005737">
    <property type="term" value="C:cytoplasm"/>
    <property type="evidence" value="ECO:0007669"/>
    <property type="project" value="UniProtKB-SubCell"/>
</dbReference>
<evidence type="ECO:0000256" key="4">
    <source>
        <dbReference type="ARBA" id="ARBA00022857"/>
    </source>
</evidence>
<evidence type="ECO:0000313" key="9">
    <source>
        <dbReference type="EMBL" id="BAV92393.1"/>
    </source>
</evidence>
<organism evidence="9 10">
    <name type="scientific">Candidatus Desulfovibrio trichonymphae</name>
    <dbReference type="NCBI Taxonomy" id="1725232"/>
    <lineage>
        <taxon>Bacteria</taxon>
        <taxon>Pseudomonadati</taxon>
        <taxon>Thermodesulfobacteriota</taxon>
        <taxon>Desulfovibrionia</taxon>
        <taxon>Desulfovibrionales</taxon>
        <taxon>Desulfovibrionaceae</taxon>
        <taxon>Desulfovibrio</taxon>
    </lineage>
</organism>
<dbReference type="GO" id="GO:0004350">
    <property type="term" value="F:glutamate-5-semialdehyde dehydrogenase activity"/>
    <property type="evidence" value="ECO:0007669"/>
    <property type="project" value="UniProtKB-UniRule"/>
</dbReference>
<comment type="function">
    <text evidence="7">Catalyzes the NADPH-dependent reduction of L-glutamate 5-phosphate into L-glutamate 5-semialdehyde and phosphate. The product spontaneously undergoes cyclization to form 1-pyrroline-5-carboxylate.</text>
</comment>
<keyword evidence="4 7" id="KW-0521">NADP</keyword>
<dbReference type="NCBIfam" id="NF001221">
    <property type="entry name" value="PRK00197.1"/>
    <property type="match status" value="1"/>
</dbReference>
<dbReference type="UniPathway" id="UPA00098">
    <property type="reaction ID" value="UER00360"/>
</dbReference>
<dbReference type="AlphaFoldDB" id="A0A1J1DRA5"/>
<dbReference type="SUPFAM" id="SSF53720">
    <property type="entry name" value="ALDH-like"/>
    <property type="match status" value="1"/>
</dbReference>
<keyword evidence="7" id="KW-0963">Cytoplasm</keyword>
<keyword evidence="2 7" id="KW-0028">Amino-acid biosynthesis</keyword>
<feature type="domain" description="Aldehyde dehydrogenase" evidence="8">
    <location>
        <begin position="15"/>
        <end position="289"/>
    </location>
</feature>
<dbReference type="GO" id="GO:0050661">
    <property type="term" value="F:NADP binding"/>
    <property type="evidence" value="ECO:0007669"/>
    <property type="project" value="InterPro"/>
</dbReference>
<dbReference type="CDD" id="cd07079">
    <property type="entry name" value="ALDH_F18-19_ProA-GPR"/>
    <property type="match status" value="1"/>
</dbReference>
<evidence type="ECO:0000256" key="7">
    <source>
        <dbReference type="HAMAP-Rule" id="MF_00412"/>
    </source>
</evidence>
<dbReference type="Gene3D" id="3.40.605.10">
    <property type="entry name" value="Aldehyde Dehydrogenase, Chain A, domain 1"/>
    <property type="match status" value="1"/>
</dbReference>
<dbReference type="Gene3D" id="3.40.309.10">
    <property type="entry name" value="Aldehyde Dehydrogenase, Chain A, domain 2"/>
    <property type="match status" value="1"/>
</dbReference>
<comment type="catalytic activity">
    <reaction evidence="6 7">
        <text>L-glutamate 5-semialdehyde + phosphate + NADP(+) = L-glutamyl 5-phosphate + NADPH + H(+)</text>
        <dbReference type="Rhea" id="RHEA:19541"/>
        <dbReference type="ChEBI" id="CHEBI:15378"/>
        <dbReference type="ChEBI" id="CHEBI:43474"/>
        <dbReference type="ChEBI" id="CHEBI:57783"/>
        <dbReference type="ChEBI" id="CHEBI:58066"/>
        <dbReference type="ChEBI" id="CHEBI:58274"/>
        <dbReference type="ChEBI" id="CHEBI:58349"/>
        <dbReference type="EC" id="1.2.1.41"/>
    </reaction>
</comment>
<evidence type="ECO:0000256" key="3">
    <source>
        <dbReference type="ARBA" id="ARBA00022650"/>
    </source>
</evidence>
<comment type="subcellular location">
    <subcellularLocation>
        <location evidence="7">Cytoplasm</location>
    </subcellularLocation>
</comment>
<sequence length="426" mass="45595">MNALRESVSLAEEMVRFGARAKVAARGMGRSAPHDKTLALTYLADLLAGRERDILAANQQDVETAREAGLDTPRLNRLTLTPAIMDEMRAACLHVAQLPDPVGATESQWQRPNGLLVGRMRIPLGVIAMIYEARPNVTIDAAILCIKAGNTVILRGGSEALRSNIALATLLQEALAHAGLPADAAQLVTTTDRAAITALCKLDQYIDVIIPRGGEGLVQAVTEAAVMPVLKHFKGVCHAFIDADVDMDAALNIVFNGKVQRPGVCNALECLLVHKDVAARFLPMAGDRLGAVGVELRACPRALPLLGPEAKLQQPEDKGQEFHDLILAVCVVDSLDEALEYIARYGSNHTEVICTRDHVNALRFLREADASMVAVNASSRFNDGGQLGLGAEIGISTSKLHAYGPMGVQELTTTKFVVLGQGQVRE</sequence>
<comment type="similarity">
    <text evidence="7">Belongs to the gamma-glutamyl phosphate reductase family.</text>
</comment>
<evidence type="ECO:0000256" key="1">
    <source>
        <dbReference type="ARBA" id="ARBA00004985"/>
    </source>
</evidence>
<protein>
    <recommendedName>
        <fullName evidence="7">Gamma-glutamyl phosphate reductase</fullName>
        <shortName evidence="7">GPR</shortName>
        <ecNumber evidence="7">1.2.1.41</ecNumber>
    </recommendedName>
    <alternativeName>
        <fullName evidence="7">Glutamate-5-semialdehyde dehydrogenase</fullName>
    </alternativeName>
    <alternativeName>
        <fullName evidence="7">Glutamyl-gamma-semialdehyde dehydrogenase</fullName>
        <shortName evidence="7">GSA dehydrogenase</shortName>
    </alternativeName>
</protein>
<evidence type="ECO:0000313" key="10">
    <source>
        <dbReference type="Proteomes" id="UP000242645"/>
    </source>
</evidence>
<dbReference type="Proteomes" id="UP000242645">
    <property type="component" value="Chromosome"/>
</dbReference>
<dbReference type="InterPro" id="IPR016162">
    <property type="entry name" value="Ald_DH_N"/>
</dbReference>
<dbReference type="InterPro" id="IPR016161">
    <property type="entry name" value="Ald_DH/histidinol_DH"/>
</dbReference>
<dbReference type="PANTHER" id="PTHR11063">
    <property type="entry name" value="GLUTAMATE SEMIALDEHYDE DEHYDROGENASE"/>
    <property type="match status" value="1"/>
</dbReference>
<dbReference type="InterPro" id="IPR016163">
    <property type="entry name" value="Ald_DH_C"/>
</dbReference>
<dbReference type="NCBIfam" id="TIGR00407">
    <property type="entry name" value="proA"/>
    <property type="match status" value="1"/>
</dbReference>
<dbReference type="EMBL" id="AP017368">
    <property type="protein sequence ID" value="BAV92393.1"/>
    <property type="molecule type" value="Genomic_DNA"/>
</dbReference>
<gene>
    <name evidence="7 9" type="primary">proA</name>
    <name evidence="9" type="ORF">RSDT_0881</name>
</gene>
<dbReference type="KEGG" id="dtr:RSDT_0881"/>
<evidence type="ECO:0000256" key="5">
    <source>
        <dbReference type="ARBA" id="ARBA00023002"/>
    </source>
</evidence>
<evidence type="ECO:0000259" key="8">
    <source>
        <dbReference type="Pfam" id="PF00171"/>
    </source>
</evidence>
<accession>A0A1J1DRA5</accession>
<dbReference type="PROSITE" id="PS01223">
    <property type="entry name" value="PROA"/>
    <property type="match status" value="1"/>
</dbReference>
<dbReference type="InterPro" id="IPR020593">
    <property type="entry name" value="G-glutamylP_reductase_CS"/>
</dbReference>
<evidence type="ECO:0000256" key="6">
    <source>
        <dbReference type="ARBA" id="ARBA00049024"/>
    </source>
</evidence>
<reference evidence="9 10" key="1">
    <citation type="journal article" date="2017" name="ISME J.">
        <title>Genome of 'Ca. Desulfovibrio trichonymphae', an H2-oxidizing bacterium in a tripartite symbiotic system within a protist cell in the termite gut.</title>
        <authorList>
            <person name="Kuwahara H."/>
            <person name="Yuki M."/>
            <person name="Izawa K."/>
            <person name="Ohkuma M."/>
            <person name="Hongoh Y."/>
        </authorList>
    </citation>
    <scope>NUCLEOTIDE SEQUENCE [LARGE SCALE GENOMIC DNA]</scope>
    <source>
        <strain evidence="9 10">Rs-N31</strain>
    </source>
</reference>
<name>A0A1J1DRA5_9BACT</name>
<keyword evidence="3 7" id="KW-0641">Proline biosynthesis</keyword>
<dbReference type="PANTHER" id="PTHR11063:SF8">
    <property type="entry name" value="DELTA-1-PYRROLINE-5-CARBOXYLATE SYNTHASE"/>
    <property type="match status" value="1"/>
</dbReference>
<keyword evidence="10" id="KW-1185">Reference proteome</keyword>
<proteinExistence type="inferred from homology"/>
<dbReference type="InterPro" id="IPR012134">
    <property type="entry name" value="Glu-5-SA_DH"/>
</dbReference>
<dbReference type="PIRSF" id="PIRSF000151">
    <property type="entry name" value="GPR"/>
    <property type="match status" value="1"/>
</dbReference>
<dbReference type="InterPro" id="IPR000965">
    <property type="entry name" value="GPR_dom"/>
</dbReference>
<dbReference type="EC" id="1.2.1.41" evidence="7"/>
<dbReference type="GO" id="GO:0055129">
    <property type="term" value="P:L-proline biosynthetic process"/>
    <property type="evidence" value="ECO:0007669"/>
    <property type="project" value="UniProtKB-UniRule"/>
</dbReference>
<evidence type="ECO:0000256" key="2">
    <source>
        <dbReference type="ARBA" id="ARBA00022605"/>
    </source>
</evidence>
<comment type="pathway">
    <text evidence="1 7">Amino-acid biosynthesis; L-proline biosynthesis; L-glutamate 5-semialdehyde from L-glutamate: step 2/2.</text>
</comment>